<comment type="caution">
    <text evidence="16">The sequence shown here is derived from an EMBL/GenBank/DDBJ whole genome shotgun (WGS) entry which is preliminary data.</text>
</comment>
<dbReference type="SMART" id="SM01117">
    <property type="entry name" value="Cyt-b5"/>
    <property type="match status" value="1"/>
</dbReference>
<keyword evidence="2" id="KW-0813">Transport</keyword>
<organism evidence="16 17">
    <name type="scientific">Wallemia hederae</name>
    <dbReference type="NCBI Taxonomy" id="1540922"/>
    <lineage>
        <taxon>Eukaryota</taxon>
        <taxon>Fungi</taxon>
        <taxon>Dikarya</taxon>
        <taxon>Basidiomycota</taxon>
        <taxon>Wallemiomycotina</taxon>
        <taxon>Wallemiomycetes</taxon>
        <taxon>Wallemiales</taxon>
        <taxon>Wallemiaceae</taxon>
        <taxon>Wallemia</taxon>
    </lineage>
</organism>
<dbReference type="InterPro" id="IPR001199">
    <property type="entry name" value="Cyt_B5-like_heme/steroid-bd"/>
</dbReference>
<dbReference type="GO" id="GO:0046872">
    <property type="term" value="F:metal ion binding"/>
    <property type="evidence" value="ECO:0007669"/>
    <property type="project" value="UniProtKB-UniRule"/>
</dbReference>
<protein>
    <recommendedName>
        <fullName evidence="15">Cytochrome b5 heme-binding domain-containing protein</fullName>
    </recommendedName>
</protein>
<dbReference type="GO" id="GO:0005789">
    <property type="term" value="C:endoplasmic reticulum membrane"/>
    <property type="evidence" value="ECO:0007669"/>
    <property type="project" value="UniProtKB-SubCell"/>
</dbReference>
<proteinExistence type="inferred from homology"/>
<keyword evidence="9 13" id="KW-0408">Iron</keyword>
<evidence type="ECO:0000256" key="8">
    <source>
        <dbReference type="ARBA" id="ARBA00022982"/>
    </source>
</evidence>
<dbReference type="OrthoDB" id="260519at2759"/>
<evidence type="ECO:0000313" key="16">
    <source>
        <dbReference type="EMBL" id="TIA89364.1"/>
    </source>
</evidence>
<feature type="compositionally biased region" description="Low complexity" evidence="14">
    <location>
        <begin position="87"/>
        <end position="100"/>
    </location>
</feature>
<comment type="similarity">
    <text evidence="12 13">Belongs to the cytochrome b5 family.</text>
</comment>
<evidence type="ECO:0000256" key="10">
    <source>
        <dbReference type="ARBA" id="ARBA00023136"/>
    </source>
</evidence>
<dbReference type="FunFam" id="3.10.120.10:FF:000002">
    <property type="entry name" value="Cytochrome b5 type B"/>
    <property type="match status" value="1"/>
</dbReference>
<dbReference type="AlphaFoldDB" id="A0A4T0FPA4"/>
<dbReference type="PANTHER" id="PTHR19359">
    <property type="entry name" value="CYTOCHROME B5"/>
    <property type="match status" value="1"/>
</dbReference>
<keyword evidence="10 13" id="KW-0472">Membrane</keyword>
<sequence length="130" mass="14214">MSDTNTAPKTYTIDDLKANQSAENMWLLINGKVYDCTKFLDEHPGGDEVIISEGGKDATEAFDDIGHSDEARSQLDKLFIGNFDGPSKVSSSSTQTGSKSSDTRASLLNNLLFPLVAVAAYLIWRIYFAK</sequence>
<evidence type="ECO:0000256" key="6">
    <source>
        <dbReference type="ARBA" id="ARBA00022824"/>
    </source>
</evidence>
<dbReference type="EMBL" id="SPNW01000028">
    <property type="protein sequence ID" value="TIA89364.1"/>
    <property type="molecule type" value="Genomic_DNA"/>
</dbReference>
<evidence type="ECO:0000256" key="14">
    <source>
        <dbReference type="SAM" id="MobiDB-lite"/>
    </source>
</evidence>
<accession>A0A4T0FPA4</accession>
<reference evidence="16 17" key="1">
    <citation type="submission" date="2019-03" db="EMBL/GenBank/DDBJ databases">
        <title>Sequencing 23 genomes of Wallemia ichthyophaga.</title>
        <authorList>
            <person name="Gostincar C."/>
        </authorList>
    </citation>
    <scope>NUCLEOTIDE SEQUENCE [LARGE SCALE GENOMIC DNA]</scope>
    <source>
        <strain evidence="16 17">EXF-5753</strain>
    </source>
</reference>
<evidence type="ECO:0000256" key="13">
    <source>
        <dbReference type="RuleBase" id="RU362121"/>
    </source>
</evidence>
<dbReference type="PROSITE" id="PS50255">
    <property type="entry name" value="CYTOCHROME_B5_2"/>
    <property type="match status" value="1"/>
</dbReference>
<feature type="domain" description="Cytochrome b5 heme-binding" evidence="15">
    <location>
        <begin position="8"/>
        <end position="84"/>
    </location>
</feature>
<dbReference type="PANTHER" id="PTHR19359:SF150">
    <property type="entry name" value="CYTOCHROME B5"/>
    <property type="match status" value="1"/>
</dbReference>
<dbReference type="PROSITE" id="PS00191">
    <property type="entry name" value="CYTOCHROME_B5_1"/>
    <property type="match status" value="1"/>
</dbReference>
<keyword evidence="4 13" id="KW-0812">Transmembrane</keyword>
<evidence type="ECO:0000256" key="12">
    <source>
        <dbReference type="ARBA" id="ARBA00038168"/>
    </source>
</evidence>
<evidence type="ECO:0000256" key="5">
    <source>
        <dbReference type="ARBA" id="ARBA00022723"/>
    </source>
</evidence>
<evidence type="ECO:0000313" key="17">
    <source>
        <dbReference type="Proteomes" id="UP000310189"/>
    </source>
</evidence>
<evidence type="ECO:0000256" key="1">
    <source>
        <dbReference type="ARBA" id="ARBA00004131"/>
    </source>
</evidence>
<gene>
    <name evidence="16" type="ORF">E3P99_02146</name>
</gene>
<dbReference type="InterPro" id="IPR036400">
    <property type="entry name" value="Cyt_B5-like_heme/steroid_sf"/>
</dbReference>
<keyword evidence="13" id="KW-1133">Transmembrane helix</keyword>
<evidence type="ECO:0000256" key="4">
    <source>
        <dbReference type="ARBA" id="ARBA00022692"/>
    </source>
</evidence>
<dbReference type="InterPro" id="IPR018506">
    <property type="entry name" value="Cyt_B5_heme-BS"/>
</dbReference>
<evidence type="ECO:0000256" key="3">
    <source>
        <dbReference type="ARBA" id="ARBA00022617"/>
    </source>
</evidence>
<dbReference type="InterPro" id="IPR050668">
    <property type="entry name" value="Cytochrome_b5"/>
</dbReference>
<evidence type="ECO:0000256" key="7">
    <source>
        <dbReference type="ARBA" id="ARBA00022848"/>
    </source>
</evidence>
<dbReference type="SUPFAM" id="SSF55856">
    <property type="entry name" value="Cytochrome b5-like heme/steroid binding domain"/>
    <property type="match status" value="1"/>
</dbReference>
<name>A0A4T0FPA4_9BASI</name>
<evidence type="ECO:0000256" key="9">
    <source>
        <dbReference type="ARBA" id="ARBA00023004"/>
    </source>
</evidence>
<keyword evidence="3 13" id="KW-0349">Heme</keyword>
<evidence type="ECO:0000256" key="2">
    <source>
        <dbReference type="ARBA" id="ARBA00022448"/>
    </source>
</evidence>
<keyword evidence="7" id="KW-0492">Microsome</keyword>
<keyword evidence="6" id="KW-0256">Endoplasmic reticulum</keyword>
<dbReference type="Proteomes" id="UP000310189">
    <property type="component" value="Unassembled WGS sequence"/>
</dbReference>
<evidence type="ECO:0000259" key="15">
    <source>
        <dbReference type="PROSITE" id="PS50255"/>
    </source>
</evidence>
<dbReference type="Gene3D" id="3.10.120.10">
    <property type="entry name" value="Cytochrome b5-like heme/steroid binding domain"/>
    <property type="match status" value="1"/>
</dbReference>
<dbReference type="Pfam" id="PF00173">
    <property type="entry name" value="Cyt-b5"/>
    <property type="match status" value="1"/>
</dbReference>
<dbReference type="GO" id="GO:0020037">
    <property type="term" value="F:heme binding"/>
    <property type="evidence" value="ECO:0007669"/>
    <property type="project" value="UniProtKB-UniRule"/>
</dbReference>
<feature type="region of interest" description="Disordered" evidence="14">
    <location>
        <begin position="83"/>
        <end position="102"/>
    </location>
</feature>
<keyword evidence="17" id="KW-1185">Reference proteome</keyword>
<keyword evidence="8" id="KW-0249">Electron transport</keyword>
<dbReference type="PRINTS" id="PR00363">
    <property type="entry name" value="CYTOCHROMEB5"/>
</dbReference>
<feature type="transmembrane region" description="Helical" evidence="13">
    <location>
        <begin position="107"/>
        <end position="127"/>
    </location>
</feature>
<evidence type="ECO:0000256" key="11">
    <source>
        <dbReference type="ARBA" id="ARBA00037877"/>
    </source>
</evidence>
<comment type="subcellular location">
    <subcellularLocation>
        <location evidence="1">Endoplasmic reticulum membrane</location>
        <topology evidence="1">Single-pass membrane protein</topology>
        <orientation evidence="1">Cytoplasmic side</orientation>
    </subcellularLocation>
    <subcellularLocation>
        <location evidence="11">Microsome membrane</location>
        <topology evidence="11">Single-pass membrane protein</topology>
        <orientation evidence="11">Cytoplasmic side</orientation>
    </subcellularLocation>
</comment>
<keyword evidence="5 13" id="KW-0479">Metal-binding</keyword>